<gene>
    <name evidence="1" type="ORF">AWN68_09190</name>
</gene>
<dbReference type="OrthoDB" id="9795188at2"/>
<accession>A0A150X2C1</accession>
<evidence type="ECO:0000313" key="1">
    <source>
        <dbReference type="EMBL" id="KYG72865.1"/>
    </source>
</evidence>
<proteinExistence type="predicted"/>
<protein>
    <recommendedName>
        <fullName evidence="3">Phosphoribosyl-ATP pyrophosphohydrolase</fullName>
    </recommendedName>
</protein>
<dbReference type="Gene3D" id="1.10.3420.10">
    <property type="entry name" value="putative ntp pyrophosphohydrolase like domain"/>
    <property type="match status" value="1"/>
</dbReference>
<evidence type="ECO:0008006" key="3">
    <source>
        <dbReference type="Google" id="ProtNLM"/>
    </source>
</evidence>
<comment type="caution">
    <text evidence="1">The sequence shown here is derived from an EMBL/GenBank/DDBJ whole genome shotgun (WGS) entry which is preliminary data.</text>
</comment>
<dbReference type="InterPro" id="IPR023292">
    <property type="entry name" value="NTP_PyroPHydrolase-like_dom_sf"/>
</dbReference>
<evidence type="ECO:0000313" key="2">
    <source>
        <dbReference type="Proteomes" id="UP000075615"/>
    </source>
</evidence>
<dbReference type="STRING" id="296218.AWN68_09190"/>
<keyword evidence="2" id="KW-1185">Reference proteome</keyword>
<dbReference type="Pfam" id="PF01503">
    <property type="entry name" value="PRA-PH"/>
    <property type="match status" value="1"/>
</dbReference>
<dbReference type="AlphaFoldDB" id="A0A150X2C1"/>
<dbReference type="EMBL" id="LRDB01000050">
    <property type="protein sequence ID" value="KYG72865.1"/>
    <property type="molecule type" value="Genomic_DNA"/>
</dbReference>
<dbReference type="Proteomes" id="UP000075615">
    <property type="component" value="Unassembled WGS sequence"/>
</dbReference>
<organism evidence="1 2">
    <name type="scientific">Roseivirga echinicomitans</name>
    <dbReference type="NCBI Taxonomy" id="296218"/>
    <lineage>
        <taxon>Bacteria</taxon>
        <taxon>Pseudomonadati</taxon>
        <taxon>Bacteroidota</taxon>
        <taxon>Cytophagia</taxon>
        <taxon>Cytophagales</taxon>
        <taxon>Roseivirgaceae</taxon>
        <taxon>Roseivirga</taxon>
    </lineage>
</organism>
<dbReference type="InterPro" id="IPR021130">
    <property type="entry name" value="PRib-ATP_PPHydrolase-like"/>
</dbReference>
<sequence length="158" mass="17778">MKEPQSLNSVAEFHKTFKHPILETPQIPSADRCKLRVSLIAEELKELEEAIADNDLVEIADALCDIQYVLSGAILEFGMGNSFKTLFDEVQRSNMSKTCKTIEEAEATQKHYMDKDGTESYIEKADGHFLVYRTADNKTLKSVNYSPADLKSILNDSI</sequence>
<dbReference type="RefSeq" id="WP_068417520.1">
    <property type="nucleotide sequence ID" value="NZ_LRDB01000050.1"/>
</dbReference>
<dbReference type="InterPro" id="IPR033653">
    <property type="entry name" value="NTP-PPase_DR2231-like"/>
</dbReference>
<reference evidence="1 2" key="1">
    <citation type="submission" date="2016-01" db="EMBL/GenBank/DDBJ databases">
        <title>Genome sequencing of Roseivirga echinicomitans KMM 6058.</title>
        <authorList>
            <person name="Selvaratnam C."/>
            <person name="Thevarajoo S."/>
            <person name="Goh K.M."/>
            <person name="Ee R."/>
            <person name="Chan K.-G."/>
            <person name="Chong C.S."/>
        </authorList>
    </citation>
    <scope>NUCLEOTIDE SEQUENCE [LARGE SCALE GENOMIC DNA]</scope>
    <source>
        <strain evidence="1 2">KMM 6058</strain>
    </source>
</reference>
<dbReference type="CDD" id="cd11530">
    <property type="entry name" value="NTP-PPase_DR2231_like"/>
    <property type="match status" value="1"/>
</dbReference>
<name>A0A150X2C1_9BACT</name>